<protein>
    <submittedName>
        <fullName evidence="1">DUF1460 domain-containing protein</fullName>
    </submittedName>
</protein>
<dbReference type="SUPFAM" id="SSF54001">
    <property type="entry name" value="Cysteine proteinases"/>
    <property type="match status" value="1"/>
</dbReference>
<dbReference type="Proteomes" id="UP001243844">
    <property type="component" value="Unassembled WGS sequence"/>
</dbReference>
<reference evidence="1" key="1">
    <citation type="submission" date="2023-08" db="EMBL/GenBank/DDBJ databases">
        <title>Emergence of clinically-relevant ST2 carbapenem-resistant Acinetobacter baumannii strains in hospital sewages in Zhejiang, East of China.</title>
        <authorList>
            <person name="Kaichao C."/>
            <person name="Zhang R."/>
        </authorList>
    </citation>
    <scope>NUCLEOTIDE SEQUENCE</scope>
    <source>
        <strain evidence="1">M-RB-37</strain>
    </source>
</reference>
<dbReference type="RefSeq" id="WP_308980907.1">
    <property type="nucleotide sequence ID" value="NZ_JAVIDL010000007.1"/>
</dbReference>
<dbReference type="InterPro" id="IPR010846">
    <property type="entry name" value="AmiA-like"/>
</dbReference>
<evidence type="ECO:0000313" key="2">
    <source>
        <dbReference type="Proteomes" id="UP001243844"/>
    </source>
</evidence>
<proteinExistence type="predicted"/>
<name>A0AAW8J7P8_9GAMM</name>
<gene>
    <name evidence="1" type="ORF">RFH47_05615</name>
</gene>
<evidence type="ECO:0000313" key="1">
    <source>
        <dbReference type="EMBL" id="MDQ8935201.1"/>
    </source>
</evidence>
<dbReference type="Pfam" id="PF07313">
    <property type="entry name" value="AmiA-like"/>
    <property type="match status" value="1"/>
</dbReference>
<sequence>MKKRPIIAIITCLLAGCPSDKNTHYSTLTSEHSKEKINKIIEHEVKPNTHLNSGDLIDRVSAPFLGTPYLANTLVGGPDQQEILVINLDAVDCFTYLDYVVALTKSHDESSFEHALINVRYKNSDVTYYNRKHFFTDWYASSPQNAVDITSTLSSDAITVEKVLNQKEDGSEYIKGLGAIPRTITYIPGQAIHQQLLDNLRNGDLIGIYSPISGLDVSHTGIVIKKNRQVFYRNASSLAKNNQVVDTPFLEYMNSKPGIVVLRVMN</sequence>
<dbReference type="Gene3D" id="2.30.260.10">
    <property type="entry name" value="putative xylanase like domain"/>
    <property type="match status" value="1"/>
</dbReference>
<organism evidence="1 2">
    <name type="scientific">Acinetobacter rudis</name>
    <dbReference type="NCBI Taxonomy" id="632955"/>
    <lineage>
        <taxon>Bacteria</taxon>
        <taxon>Pseudomonadati</taxon>
        <taxon>Pseudomonadota</taxon>
        <taxon>Gammaproteobacteria</taxon>
        <taxon>Moraxellales</taxon>
        <taxon>Moraxellaceae</taxon>
        <taxon>Acinetobacter</taxon>
    </lineage>
</organism>
<accession>A0AAW8J7P8</accession>
<dbReference type="EMBL" id="JAVIDL010000007">
    <property type="protein sequence ID" value="MDQ8935201.1"/>
    <property type="molecule type" value="Genomic_DNA"/>
</dbReference>
<dbReference type="InterPro" id="IPR038765">
    <property type="entry name" value="Papain-like_cys_pep_sf"/>
</dbReference>
<dbReference type="PROSITE" id="PS51257">
    <property type="entry name" value="PROKAR_LIPOPROTEIN"/>
    <property type="match status" value="1"/>
</dbReference>
<comment type="caution">
    <text evidence="1">The sequence shown here is derived from an EMBL/GenBank/DDBJ whole genome shotgun (WGS) entry which is preliminary data.</text>
</comment>
<dbReference type="AlphaFoldDB" id="A0AAW8J7P8"/>
<dbReference type="Gene3D" id="1.10.3670.10">
    <property type="entry name" value="Putative xylanase like domain"/>
    <property type="match status" value="1"/>
</dbReference>